<evidence type="ECO:0000259" key="3">
    <source>
        <dbReference type="Pfam" id="PF20434"/>
    </source>
</evidence>
<dbReference type="EC" id="3.1.1.-" evidence="4"/>
<accession>A0AB38FGA2</accession>
<name>A0AB38FGA2_RHOWR</name>
<dbReference type="AlphaFoldDB" id="A0AB38FGA2"/>
<dbReference type="EMBL" id="UAUI01000015">
    <property type="protein sequence ID" value="SPZ40542.1"/>
    <property type="molecule type" value="Genomic_DNA"/>
</dbReference>
<feature type="chain" id="PRO_5044294516" evidence="2">
    <location>
        <begin position="23"/>
        <end position="422"/>
    </location>
</feature>
<dbReference type="InterPro" id="IPR050300">
    <property type="entry name" value="GDXG_lipolytic_enzyme"/>
</dbReference>
<dbReference type="Gene3D" id="3.40.50.1820">
    <property type="entry name" value="alpha/beta hydrolase"/>
    <property type="match status" value="1"/>
</dbReference>
<evidence type="ECO:0000313" key="4">
    <source>
        <dbReference type="EMBL" id="SPZ40542.1"/>
    </source>
</evidence>
<protein>
    <submittedName>
        <fullName evidence="4">Esterase/lipase</fullName>
        <ecNumber evidence="4">3.1.1.-</ecNumber>
    </submittedName>
</protein>
<feature type="signal peptide" evidence="2">
    <location>
        <begin position="1"/>
        <end position="22"/>
    </location>
</feature>
<dbReference type="Pfam" id="PF20434">
    <property type="entry name" value="BD-FAE"/>
    <property type="match status" value="1"/>
</dbReference>
<keyword evidence="1 4" id="KW-0378">Hydrolase</keyword>
<reference evidence="4 5" key="1">
    <citation type="submission" date="2018-06" db="EMBL/GenBank/DDBJ databases">
        <authorList>
            <consortium name="Pathogen Informatics"/>
            <person name="Doyle S."/>
        </authorList>
    </citation>
    <scope>NUCLEOTIDE SEQUENCE [LARGE SCALE GENOMIC DNA]</scope>
    <source>
        <strain evidence="4 5">NCTC13229</strain>
    </source>
</reference>
<dbReference type="Proteomes" id="UP000251211">
    <property type="component" value="Unassembled WGS sequence"/>
</dbReference>
<dbReference type="GO" id="GO:0016787">
    <property type="term" value="F:hydrolase activity"/>
    <property type="evidence" value="ECO:0007669"/>
    <property type="project" value="UniProtKB-KW"/>
</dbReference>
<feature type="domain" description="BD-FAE-like" evidence="3">
    <location>
        <begin position="160"/>
        <end position="365"/>
    </location>
</feature>
<keyword evidence="2" id="KW-0732">Signal</keyword>
<dbReference type="InterPro" id="IPR049492">
    <property type="entry name" value="BD-FAE-like_dom"/>
</dbReference>
<evidence type="ECO:0000256" key="1">
    <source>
        <dbReference type="ARBA" id="ARBA00022801"/>
    </source>
</evidence>
<dbReference type="SUPFAM" id="SSF53474">
    <property type="entry name" value="alpha/beta-Hydrolases"/>
    <property type="match status" value="1"/>
</dbReference>
<proteinExistence type="predicted"/>
<comment type="caution">
    <text evidence="4">The sequence shown here is derived from an EMBL/GenBank/DDBJ whole genome shotgun (WGS) entry which is preliminary data.</text>
</comment>
<dbReference type="PANTHER" id="PTHR48081">
    <property type="entry name" value="AB HYDROLASE SUPERFAMILY PROTEIN C4A8.06C"/>
    <property type="match status" value="1"/>
</dbReference>
<dbReference type="PANTHER" id="PTHR48081:SF33">
    <property type="entry name" value="KYNURENINE FORMAMIDASE"/>
    <property type="match status" value="1"/>
</dbReference>
<gene>
    <name evidence="4" type="primary">aes_3</name>
    <name evidence="4" type="ORF">NCTC13229_04032</name>
</gene>
<sequence length="422" mass="45142">MFYGWGMTRGFVLRQAVGAALAANALRPLPGAPTSVVAFFSGWLTTELAPHLLAVTAADAAQHAARHGTRTRGDRVGLALAAASAAGLAAVIATGRGAGAEAESALVETLGENYTDRDRAIEHPGRPVWRQLLNPFWMRNKAVTRVRNLAYGPGGRRARLDIYHRQDLPSKSPVLLQIHGGGWVIGNKDQQGLPLMLEMASRGWVCAAVNYPLSPKAKWPEHLIAIKQALAWLREHVEEYGGNPDFIAVTGGSAGGHLAAMVGLTANDSHLQPGFEDVDTSVQACVPYYGVYDIAGDTGIKAVLQRVHSGLMPMVLGKQAKFPDDYRAASPLAHLRADAPPFFVIHGTSDSLIPVAEARIFVDELRQVSDNPVVYAELKGAQHAFDVFPSIRSISVTQAVGRFLEWSRSATTDVPAAGTESA</sequence>
<evidence type="ECO:0000256" key="2">
    <source>
        <dbReference type="SAM" id="SignalP"/>
    </source>
</evidence>
<organism evidence="4 5">
    <name type="scientific">Rhodococcus wratislaviensis</name>
    <name type="common">Tsukamurella wratislaviensis</name>
    <dbReference type="NCBI Taxonomy" id="44752"/>
    <lineage>
        <taxon>Bacteria</taxon>
        <taxon>Bacillati</taxon>
        <taxon>Actinomycetota</taxon>
        <taxon>Actinomycetes</taxon>
        <taxon>Mycobacteriales</taxon>
        <taxon>Nocardiaceae</taxon>
        <taxon>Rhodococcus</taxon>
    </lineage>
</organism>
<evidence type="ECO:0000313" key="5">
    <source>
        <dbReference type="Proteomes" id="UP000251211"/>
    </source>
</evidence>
<dbReference type="InterPro" id="IPR029058">
    <property type="entry name" value="AB_hydrolase_fold"/>
</dbReference>